<dbReference type="Gene3D" id="2.40.160.20">
    <property type="match status" value="1"/>
</dbReference>
<evidence type="ECO:0000313" key="6">
    <source>
        <dbReference type="Proteomes" id="UP001304515"/>
    </source>
</evidence>
<keyword evidence="1 2" id="KW-0732">Signal</keyword>
<evidence type="ECO:0000256" key="1">
    <source>
        <dbReference type="ARBA" id="ARBA00022729"/>
    </source>
</evidence>
<accession>A0AA96J916</accession>
<dbReference type="InterPro" id="IPR027385">
    <property type="entry name" value="Beta-barrel_OMP"/>
</dbReference>
<dbReference type="InterPro" id="IPR011250">
    <property type="entry name" value="OMP/PagP_B-barrel"/>
</dbReference>
<feature type="signal peptide" evidence="2">
    <location>
        <begin position="1"/>
        <end position="19"/>
    </location>
</feature>
<name>A0AA96J916_9FLAO</name>
<evidence type="ECO:0000256" key="2">
    <source>
        <dbReference type="SAM" id="SignalP"/>
    </source>
</evidence>
<sequence>MKKIILTMAAVFAISFANAQDSKESSEGFAKGDLYLTGTAAFGSEKTGDAKVDGFTLAPGLGYFLSENLALEGQLMFNSGKDDDGAGNELKTTGFGIAAGVKYFWTPASKFSLSIGGNISYMSTKVDNGAGDATFKEIGVNVPVGLNYFLSDSFALTSTWGGLGYSSNDNGGNGADKTSGFSLGLDMSTINFGLIYKL</sequence>
<dbReference type="Pfam" id="PF13505">
    <property type="entry name" value="OMP_b-brl"/>
    <property type="match status" value="1"/>
</dbReference>
<proteinExistence type="predicted"/>
<dbReference type="EMBL" id="CP134878">
    <property type="protein sequence ID" value="WNM19006.1"/>
    <property type="molecule type" value="Genomic_DNA"/>
</dbReference>
<dbReference type="KEGG" id="fcj:RN605_06750"/>
<dbReference type="EMBL" id="CP134890">
    <property type="protein sequence ID" value="WNM23056.1"/>
    <property type="molecule type" value="Genomic_DNA"/>
</dbReference>
<evidence type="ECO:0000259" key="3">
    <source>
        <dbReference type="Pfam" id="PF13505"/>
    </source>
</evidence>
<keyword evidence="6" id="KW-1185">Reference proteome</keyword>
<evidence type="ECO:0000313" key="4">
    <source>
        <dbReference type="EMBL" id="WNM19006.1"/>
    </source>
</evidence>
<organism evidence="5 6">
    <name type="scientific">Flavobacterium capsici</name>
    <dbReference type="NCBI Taxonomy" id="3075618"/>
    <lineage>
        <taxon>Bacteria</taxon>
        <taxon>Pseudomonadati</taxon>
        <taxon>Bacteroidota</taxon>
        <taxon>Flavobacteriia</taxon>
        <taxon>Flavobacteriales</taxon>
        <taxon>Flavobacteriaceae</taxon>
        <taxon>Flavobacterium</taxon>
    </lineage>
</organism>
<evidence type="ECO:0000313" key="5">
    <source>
        <dbReference type="EMBL" id="WNM23056.1"/>
    </source>
</evidence>
<accession>A0AA96J5I2</accession>
<reference evidence="5 6" key="1">
    <citation type="submission" date="2023-09" db="EMBL/GenBank/DDBJ databases">
        <title>Flavobacterium sp. a novel bacteria isolate from Pepper rhizosphere.</title>
        <authorList>
            <person name="Peng Y."/>
            <person name="Lee J."/>
        </authorList>
    </citation>
    <scope>NUCLEOTIDE SEQUENCE [LARGE SCALE GENOMIC DNA]</scope>
    <source>
        <strain evidence="4">PMR2A8</strain>
        <strain evidence="5 6">PMTSA4</strain>
    </source>
</reference>
<dbReference type="Proteomes" id="UP001304515">
    <property type="component" value="Chromosome"/>
</dbReference>
<dbReference type="SUPFAM" id="SSF56925">
    <property type="entry name" value="OMPA-like"/>
    <property type="match status" value="1"/>
</dbReference>
<gene>
    <name evidence="5" type="ORF">RN605_06750</name>
    <name evidence="4" type="ORF">RN608_13450</name>
</gene>
<dbReference type="AlphaFoldDB" id="A0AA96J916"/>
<dbReference type="RefSeq" id="WP_313323489.1">
    <property type="nucleotide sequence ID" value="NZ_CP134878.1"/>
</dbReference>
<feature type="chain" id="PRO_5044705458" evidence="2">
    <location>
        <begin position="20"/>
        <end position="198"/>
    </location>
</feature>
<protein>
    <submittedName>
        <fullName evidence="5">Outer membrane beta-barrel protein</fullName>
    </submittedName>
</protein>
<feature type="domain" description="Outer membrane protein beta-barrel" evidence="3">
    <location>
        <begin position="10"/>
        <end position="186"/>
    </location>
</feature>